<dbReference type="SUPFAM" id="SSF52172">
    <property type="entry name" value="CheY-like"/>
    <property type="match status" value="1"/>
</dbReference>
<reference evidence="4 5" key="1">
    <citation type="submission" date="2020-04" db="EMBL/GenBank/DDBJ databases">
        <authorList>
            <person name="Yoon J."/>
        </authorList>
    </citation>
    <scope>NUCLEOTIDE SEQUENCE [LARGE SCALE GENOMIC DNA]</scope>
    <source>
        <strain evidence="4 5">KMU-166</strain>
    </source>
</reference>
<dbReference type="CDD" id="cd07302">
    <property type="entry name" value="CHD"/>
    <property type="match status" value="1"/>
</dbReference>
<evidence type="ECO:0000259" key="2">
    <source>
        <dbReference type="PROSITE" id="PS50110"/>
    </source>
</evidence>
<evidence type="ECO:0000313" key="4">
    <source>
        <dbReference type="EMBL" id="NKI16610.1"/>
    </source>
</evidence>
<dbReference type="InterPro" id="IPR029787">
    <property type="entry name" value="Nucleotide_cyclase"/>
</dbReference>
<dbReference type="SMART" id="SM00448">
    <property type="entry name" value="REC"/>
    <property type="match status" value="1"/>
</dbReference>
<dbReference type="SUPFAM" id="SSF55073">
    <property type="entry name" value="Nucleotide cyclase"/>
    <property type="match status" value="1"/>
</dbReference>
<dbReference type="PROSITE" id="PS50125">
    <property type="entry name" value="GUANYLATE_CYCLASE_2"/>
    <property type="match status" value="1"/>
</dbReference>
<dbReference type="Pfam" id="PF00211">
    <property type="entry name" value="Guanylate_cyc"/>
    <property type="match status" value="1"/>
</dbReference>
<sequence length="624" mass="68124">MDDGKRIEKAYLENMLQSLHAAVAAMSARVNTVLSLLPEGDGGVGDAEHMQRALAAMLEALGEFSRDEGADDTGLSRLRHDLRNSIGIVEGYAEILLEDHEEPKLCAELREIPTMSRRFQASLDGFRVPAIDDESTDPIASIFKSFRRGLGGAQRSTEPATLLVVDDNESSRELLAQQLQRQDHLVIEAASGERCLEVMRSASPDLVLLDLVMPGLNGYEVLQEIRRDEQLRRIPVVVISGVQDEGGAIHCIDAGASDYLIKPVNATLLTARVSALLERKAWQDREREYLAELEKSQRFIRKVFGRYLSDEIVQRLLDNSDGLSLGGERRRVTVLMADIRDFSLISMRLEPERCVALLNNYLAVMTEVIQGFRGTVDEFVGDGILAVFGAPVSEEDDSDRALACAVAMQQAMAEVNRRNEEEGLPLIEIGIGLNTGDVVAGNIGSELRSKYGVVGHNVNLTSRIESCTVGGQILASPATLDLSRVEVLRGSQFDVVVKGLDEPLKLTEVLGVGLPYDLLLEGADVRWKALASSPENVRISLLSGKRVSSERIAVKILAVRSGALRLSIPASLELPADVCLFGVGSDGLYGKLVQQEGDCYVMKITTHSQEASRLLEPLIAPPKH</sequence>
<dbReference type="InterPro" id="IPR001789">
    <property type="entry name" value="Sig_transdc_resp-reg_receiver"/>
</dbReference>
<feature type="domain" description="Response regulatory" evidence="2">
    <location>
        <begin position="161"/>
        <end position="277"/>
    </location>
</feature>
<feature type="modified residue" description="4-aspartylphosphate" evidence="1">
    <location>
        <position position="210"/>
    </location>
</feature>
<dbReference type="Gene3D" id="3.30.70.1230">
    <property type="entry name" value="Nucleotide cyclase"/>
    <property type="match status" value="1"/>
</dbReference>
<organism evidence="4 5">
    <name type="scientific">Spongiibacter thalassae</name>
    <dbReference type="NCBI Taxonomy" id="2721624"/>
    <lineage>
        <taxon>Bacteria</taxon>
        <taxon>Pseudomonadati</taxon>
        <taxon>Pseudomonadota</taxon>
        <taxon>Gammaproteobacteria</taxon>
        <taxon>Cellvibrionales</taxon>
        <taxon>Spongiibacteraceae</taxon>
        <taxon>Spongiibacter</taxon>
    </lineage>
</organism>
<dbReference type="EMBL" id="JAAWWK010000002">
    <property type="protein sequence ID" value="NKI16610.1"/>
    <property type="molecule type" value="Genomic_DNA"/>
</dbReference>
<dbReference type="InterPro" id="IPR011006">
    <property type="entry name" value="CheY-like_superfamily"/>
</dbReference>
<dbReference type="InterPro" id="IPR001054">
    <property type="entry name" value="A/G_cyclase"/>
</dbReference>
<proteinExistence type="predicted"/>
<dbReference type="SMART" id="SM00044">
    <property type="entry name" value="CYCc"/>
    <property type="match status" value="1"/>
</dbReference>
<comment type="caution">
    <text evidence="4">The sequence shown here is derived from an EMBL/GenBank/DDBJ whole genome shotgun (WGS) entry which is preliminary data.</text>
</comment>
<dbReference type="InterPro" id="IPR050697">
    <property type="entry name" value="Adenylyl/Guanylyl_Cyclase_3/4"/>
</dbReference>
<evidence type="ECO:0000313" key="5">
    <source>
        <dbReference type="Proteomes" id="UP000765845"/>
    </source>
</evidence>
<accession>A0ABX1GBS8</accession>
<name>A0ABX1GBS8_9GAMM</name>
<gene>
    <name evidence="4" type="ORF">HCU74_04155</name>
</gene>
<evidence type="ECO:0000259" key="3">
    <source>
        <dbReference type="PROSITE" id="PS50125"/>
    </source>
</evidence>
<keyword evidence="1" id="KW-0597">Phosphoprotein</keyword>
<keyword evidence="5" id="KW-1185">Reference proteome</keyword>
<dbReference type="PANTHER" id="PTHR43081:SF1">
    <property type="entry name" value="ADENYLATE CYCLASE, TERMINAL-DIFFERENTIATION SPECIFIC"/>
    <property type="match status" value="1"/>
</dbReference>
<dbReference type="Pfam" id="PF00072">
    <property type="entry name" value="Response_reg"/>
    <property type="match status" value="1"/>
</dbReference>
<dbReference type="PROSITE" id="PS50110">
    <property type="entry name" value="RESPONSE_REGULATORY"/>
    <property type="match status" value="1"/>
</dbReference>
<dbReference type="PANTHER" id="PTHR43081">
    <property type="entry name" value="ADENYLATE CYCLASE, TERMINAL-DIFFERENTIATION SPECIFIC-RELATED"/>
    <property type="match status" value="1"/>
</dbReference>
<protein>
    <submittedName>
        <fullName evidence="4">Adenylate/guanylate cyclase domain-containing response regulator</fullName>
    </submittedName>
</protein>
<dbReference type="RefSeq" id="WP_168449172.1">
    <property type="nucleotide sequence ID" value="NZ_JAAWWK010000002.1"/>
</dbReference>
<dbReference type="Proteomes" id="UP000765845">
    <property type="component" value="Unassembled WGS sequence"/>
</dbReference>
<dbReference type="Gene3D" id="3.40.50.2300">
    <property type="match status" value="1"/>
</dbReference>
<feature type="domain" description="Guanylate cyclase" evidence="3">
    <location>
        <begin position="333"/>
        <end position="465"/>
    </location>
</feature>
<evidence type="ECO:0000256" key="1">
    <source>
        <dbReference type="PROSITE-ProRule" id="PRU00169"/>
    </source>
</evidence>